<evidence type="ECO:0000256" key="7">
    <source>
        <dbReference type="ARBA" id="ARBA00023136"/>
    </source>
</evidence>
<dbReference type="SUPFAM" id="SSF49464">
    <property type="entry name" value="Carboxypeptidase regulatory domain-like"/>
    <property type="match status" value="1"/>
</dbReference>
<dbReference type="Pfam" id="PF13620">
    <property type="entry name" value="CarboxypepD_reg"/>
    <property type="match status" value="1"/>
</dbReference>
<dbReference type="SUPFAM" id="SSF56935">
    <property type="entry name" value="Porins"/>
    <property type="match status" value="1"/>
</dbReference>
<dbReference type="InterPro" id="IPR000531">
    <property type="entry name" value="Beta-barrel_TonB"/>
</dbReference>
<keyword evidence="2" id="KW-0813">Transport</keyword>
<protein>
    <recommendedName>
        <fullName evidence="11">TonB-dependent receptor-like beta-barrel domain-containing protein</fullName>
    </recommendedName>
</protein>
<dbReference type="GO" id="GO:0009279">
    <property type="term" value="C:cell outer membrane"/>
    <property type="evidence" value="ECO:0007669"/>
    <property type="project" value="UniProtKB-SubCell"/>
</dbReference>
<evidence type="ECO:0000256" key="10">
    <source>
        <dbReference type="SAM" id="SignalP"/>
    </source>
</evidence>
<proteinExistence type="predicted"/>
<evidence type="ECO:0000256" key="8">
    <source>
        <dbReference type="ARBA" id="ARBA00023170"/>
    </source>
</evidence>
<evidence type="ECO:0000313" key="12">
    <source>
        <dbReference type="EMBL" id="PAP76434.1"/>
    </source>
</evidence>
<feature type="chain" id="PRO_5012605667" description="TonB-dependent receptor-like beta-barrel domain-containing protein" evidence="10">
    <location>
        <begin position="20"/>
        <end position="774"/>
    </location>
</feature>
<dbReference type="InterPro" id="IPR008969">
    <property type="entry name" value="CarboxyPept-like_regulatory"/>
</dbReference>
<evidence type="ECO:0000256" key="4">
    <source>
        <dbReference type="ARBA" id="ARBA00022692"/>
    </source>
</evidence>
<dbReference type="OrthoDB" id="9804995at2"/>
<dbReference type="Gene3D" id="2.40.170.20">
    <property type="entry name" value="TonB-dependent receptor, beta-barrel domain"/>
    <property type="match status" value="1"/>
</dbReference>
<comment type="caution">
    <text evidence="12">The sequence shown here is derived from an EMBL/GenBank/DDBJ whole genome shotgun (WGS) entry which is preliminary data.</text>
</comment>
<dbReference type="Gene3D" id="2.170.130.10">
    <property type="entry name" value="TonB-dependent receptor, plug domain"/>
    <property type="match status" value="1"/>
</dbReference>
<organism evidence="12 13">
    <name type="scientific">Rubrivirga marina</name>
    <dbReference type="NCBI Taxonomy" id="1196024"/>
    <lineage>
        <taxon>Bacteria</taxon>
        <taxon>Pseudomonadati</taxon>
        <taxon>Rhodothermota</taxon>
        <taxon>Rhodothermia</taxon>
        <taxon>Rhodothermales</taxon>
        <taxon>Rubricoccaceae</taxon>
        <taxon>Rubrivirga</taxon>
    </lineage>
</organism>
<dbReference type="AlphaFoldDB" id="A0A271J057"/>
<keyword evidence="4" id="KW-0812">Transmembrane</keyword>
<evidence type="ECO:0000256" key="6">
    <source>
        <dbReference type="ARBA" id="ARBA00023077"/>
    </source>
</evidence>
<keyword evidence="8" id="KW-0675">Receptor</keyword>
<dbReference type="GO" id="GO:0044718">
    <property type="term" value="P:siderophore transmembrane transport"/>
    <property type="evidence" value="ECO:0007669"/>
    <property type="project" value="TreeGrafter"/>
</dbReference>
<evidence type="ECO:0000256" key="3">
    <source>
        <dbReference type="ARBA" id="ARBA00022452"/>
    </source>
</evidence>
<keyword evidence="6" id="KW-0798">TonB box</keyword>
<keyword evidence="13" id="KW-1185">Reference proteome</keyword>
<evidence type="ECO:0000256" key="1">
    <source>
        <dbReference type="ARBA" id="ARBA00004571"/>
    </source>
</evidence>
<dbReference type="InterPro" id="IPR036942">
    <property type="entry name" value="Beta-barrel_TonB_sf"/>
</dbReference>
<gene>
    <name evidence="12" type="ORF">BSZ37_08265</name>
</gene>
<keyword evidence="9" id="KW-0998">Cell outer membrane</keyword>
<evidence type="ECO:0000256" key="2">
    <source>
        <dbReference type="ARBA" id="ARBA00022448"/>
    </source>
</evidence>
<dbReference type="PANTHER" id="PTHR30069:SF29">
    <property type="entry name" value="HEMOGLOBIN AND HEMOGLOBIN-HAPTOGLOBIN-BINDING PROTEIN 1-RELATED"/>
    <property type="match status" value="1"/>
</dbReference>
<sequence length="774" mass="82767">MLRPFAVLGLLLLASAALAQTQTVRGLVVDRDTRVPLIGATVVVADSDPLLGASTDADGRFVLRAVPLGRQTLHVRSLGYEPRAIPNVLVRAGQETVLEVALAEAVVEAGEVVVTAAARDGRPTDEMSAVSARSFSVEEARRYAGAADDPARLATAFAGVATSGSGVQDNAIAIRGNAPKGVGWRLEGVPIPTPSHFAGLSVAGGGGLTLFSGRLLADSDVFTGAFPAAYGDALAGVFDMRFRTGNPATREHTAQVGVIGVEVASEGPIRTGGAATYLANYRYSTLGLLLPLLPTEGGITYQDLAFKLAVPTRRAGRFEVWGLGGLDAQDDVETRDSTAWEYELWDRSRVGLDLGVGAVGASHHLVLGPRTTLRTSVAATGRRTAYRQQRLDDDLALQPELRIEAVDARAIVGSVLTHKTSARHLNRTGLTAQALFYDLDVRTAIRHRPPLVPVTVGEGRSLLVEAFTQSRVTPAPGLDVTLGVHAQHLALTGATAIEPRAGLSWEVARGQALSLGYGLHSQAEDLRFTLAETPDGSQPNRDLGFARAHHVVAGYRRALGGAARVQVEAYAQRLFDVPVVPGTSTSLLNLRQDWTFAEPLTNDGAGSNVGVEVTLERPLRAGTYGLLTASLFRSRYRGGDGVWRPTRYDQGYAVNALVGREVQIGDDLLGLNLRLAALGGERRSPVDEAASAVREEVVYDEARAFSERMPAIWLVDLTATYRFNGRRVSQVVALQLKNALAARDTAHDYNLRLDRVEEIREGYPLPLLSYTLEF</sequence>
<evidence type="ECO:0000313" key="13">
    <source>
        <dbReference type="Proteomes" id="UP000216339"/>
    </source>
</evidence>
<dbReference type="RefSeq" id="WP_095510092.1">
    <property type="nucleotide sequence ID" value="NZ_MQWD01000001.1"/>
</dbReference>
<dbReference type="Gene3D" id="2.60.40.1120">
    <property type="entry name" value="Carboxypeptidase-like, regulatory domain"/>
    <property type="match status" value="1"/>
</dbReference>
<name>A0A271J057_9BACT</name>
<dbReference type="Pfam" id="PF00593">
    <property type="entry name" value="TonB_dep_Rec_b-barrel"/>
    <property type="match status" value="1"/>
</dbReference>
<feature type="domain" description="TonB-dependent receptor-like beta-barrel" evidence="11">
    <location>
        <begin position="328"/>
        <end position="736"/>
    </location>
</feature>
<reference evidence="12 13" key="1">
    <citation type="submission" date="2016-11" db="EMBL/GenBank/DDBJ databases">
        <title>Study of marine rhodopsin-containing bacteria.</title>
        <authorList>
            <person name="Yoshizawa S."/>
            <person name="Kumagai Y."/>
            <person name="Kogure K."/>
        </authorList>
    </citation>
    <scope>NUCLEOTIDE SEQUENCE [LARGE SCALE GENOMIC DNA]</scope>
    <source>
        <strain evidence="12 13">SAORIC-28</strain>
    </source>
</reference>
<evidence type="ECO:0000256" key="5">
    <source>
        <dbReference type="ARBA" id="ARBA00022729"/>
    </source>
</evidence>
<keyword evidence="3" id="KW-1134">Transmembrane beta strand</keyword>
<dbReference type="Proteomes" id="UP000216339">
    <property type="component" value="Unassembled WGS sequence"/>
</dbReference>
<feature type="signal peptide" evidence="10">
    <location>
        <begin position="1"/>
        <end position="19"/>
    </location>
</feature>
<dbReference type="GO" id="GO:0015344">
    <property type="term" value="F:siderophore uptake transmembrane transporter activity"/>
    <property type="evidence" value="ECO:0007669"/>
    <property type="project" value="TreeGrafter"/>
</dbReference>
<evidence type="ECO:0000259" key="11">
    <source>
        <dbReference type="Pfam" id="PF00593"/>
    </source>
</evidence>
<dbReference type="EMBL" id="MQWD01000001">
    <property type="protein sequence ID" value="PAP76434.1"/>
    <property type="molecule type" value="Genomic_DNA"/>
</dbReference>
<accession>A0A271J057</accession>
<dbReference type="InterPro" id="IPR037066">
    <property type="entry name" value="Plug_dom_sf"/>
</dbReference>
<keyword evidence="7" id="KW-0472">Membrane</keyword>
<evidence type="ECO:0000256" key="9">
    <source>
        <dbReference type="ARBA" id="ARBA00023237"/>
    </source>
</evidence>
<dbReference type="PANTHER" id="PTHR30069">
    <property type="entry name" value="TONB-DEPENDENT OUTER MEMBRANE RECEPTOR"/>
    <property type="match status" value="1"/>
</dbReference>
<comment type="subcellular location">
    <subcellularLocation>
        <location evidence="1">Cell outer membrane</location>
        <topology evidence="1">Multi-pass membrane protein</topology>
    </subcellularLocation>
</comment>
<dbReference type="InterPro" id="IPR039426">
    <property type="entry name" value="TonB-dep_rcpt-like"/>
</dbReference>
<keyword evidence="5 10" id="KW-0732">Signal</keyword>